<dbReference type="InterPro" id="IPR014284">
    <property type="entry name" value="RNA_pol_sigma-70_dom"/>
</dbReference>
<dbReference type="InterPro" id="IPR013324">
    <property type="entry name" value="RNA_pol_sigma_r3/r4-like"/>
</dbReference>
<dbReference type="AlphaFoldDB" id="A0A1H9X5R9"/>
<dbReference type="Gene3D" id="1.10.10.10">
    <property type="entry name" value="Winged helix-like DNA-binding domain superfamily/Winged helix DNA-binding domain"/>
    <property type="match status" value="1"/>
</dbReference>
<organism evidence="2 3">
    <name type="scientific">Butyrivibrio fibrisolvens</name>
    <dbReference type="NCBI Taxonomy" id="831"/>
    <lineage>
        <taxon>Bacteria</taxon>
        <taxon>Bacillati</taxon>
        <taxon>Bacillota</taxon>
        <taxon>Clostridia</taxon>
        <taxon>Lachnospirales</taxon>
        <taxon>Lachnospiraceae</taxon>
        <taxon>Butyrivibrio</taxon>
    </lineage>
</organism>
<dbReference type="OrthoDB" id="1067148at2"/>
<dbReference type="SUPFAM" id="SSF88659">
    <property type="entry name" value="Sigma3 and sigma4 domains of RNA polymerase sigma factors"/>
    <property type="match status" value="1"/>
</dbReference>
<evidence type="ECO:0000313" key="2">
    <source>
        <dbReference type="EMBL" id="SES41207.1"/>
    </source>
</evidence>
<dbReference type="RefSeq" id="WP_022758922.1">
    <property type="nucleotide sequence ID" value="NZ_FOGJ01000043.1"/>
</dbReference>
<dbReference type="Pfam" id="PF24741">
    <property type="entry name" value="AlkZ-rel"/>
    <property type="match status" value="1"/>
</dbReference>
<protein>
    <submittedName>
        <fullName evidence="2">RNA polymerase sigma factor, sigma-70 family</fullName>
    </submittedName>
</protein>
<feature type="domain" description="RNA polymerase sigma-70 region 4" evidence="1">
    <location>
        <begin position="286"/>
        <end position="329"/>
    </location>
</feature>
<name>A0A1H9X5R9_BUTFI</name>
<dbReference type="InterPro" id="IPR056298">
    <property type="entry name" value="AlkZ-rel"/>
</dbReference>
<dbReference type="CDD" id="cd06171">
    <property type="entry name" value="Sigma70_r4"/>
    <property type="match status" value="1"/>
</dbReference>
<dbReference type="InterPro" id="IPR007630">
    <property type="entry name" value="RNA_pol_sigma70_r4"/>
</dbReference>
<dbReference type="EMBL" id="FOGJ01000043">
    <property type="protein sequence ID" value="SES41207.1"/>
    <property type="molecule type" value="Genomic_DNA"/>
</dbReference>
<dbReference type="PRINTS" id="PR00046">
    <property type="entry name" value="SIGMA70FCT"/>
</dbReference>
<dbReference type="InterPro" id="IPR000943">
    <property type="entry name" value="RNA_pol_sigma70"/>
</dbReference>
<evidence type="ECO:0000259" key="1">
    <source>
        <dbReference type="Pfam" id="PF04545"/>
    </source>
</evidence>
<accession>A0A1H9X5R9</accession>
<dbReference type="GO" id="GO:0003700">
    <property type="term" value="F:DNA-binding transcription factor activity"/>
    <property type="evidence" value="ECO:0007669"/>
    <property type="project" value="InterPro"/>
</dbReference>
<evidence type="ECO:0000313" key="3">
    <source>
        <dbReference type="Proteomes" id="UP000182584"/>
    </source>
</evidence>
<dbReference type="NCBIfam" id="TIGR02937">
    <property type="entry name" value="sigma70-ECF"/>
    <property type="match status" value="1"/>
</dbReference>
<dbReference type="InterPro" id="IPR036388">
    <property type="entry name" value="WH-like_DNA-bd_sf"/>
</dbReference>
<proteinExistence type="predicted"/>
<reference evidence="2 3" key="1">
    <citation type="submission" date="2016-10" db="EMBL/GenBank/DDBJ databases">
        <authorList>
            <person name="de Groot N.N."/>
        </authorList>
    </citation>
    <scope>NUCLEOTIDE SEQUENCE [LARGE SCALE GENOMIC DNA]</scope>
    <source>
        <strain evidence="2 3">AR40</strain>
    </source>
</reference>
<dbReference type="GO" id="GO:0006352">
    <property type="term" value="P:DNA-templated transcription initiation"/>
    <property type="evidence" value="ECO:0007669"/>
    <property type="project" value="InterPro"/>
</dbReference>
<sequence length="444" mass="51299">MGNENGTWIMYGVEWDDPECLHTVQDAIDYINEVGFLPLFKNDIPGFSLEERTAVEYWWCGNPKVDPWEWRELIARSGEVAYGKFFEKKAGFISKEWLPYFVNYRRDGYDFDALWDDEKASRRQKKIMDCFEIEDELYSNDLKQKAGFAKGGEKGFDGAVTDLQMKTYLCVKDFRQRKNKKGEFYGWPIAVYAKPEALWEYEYVTSKYSEDPAESGKAIAQHIVELYPVANADQIKRLIGGAFGTEVKTKKKKTDYPQNIFKALGLEKEPTDDQIMGLEYAIPMIKEREQEVIRYRFQEGLTYKEIGEKLGVSDGRVGQVCNLAIRRLKRDLSFQWIKDGYEATVKNHKKAVVGLSVAFETLGKYEQSKRVYDELGSIKGLGSENIKCLLNMGIDNVGLLVLLARKKRWEWQVFGIGDYAATHIEKLLYDEGLDVDIQDRSHFV</sequence>
<gene>
    <name evidence="2" type="ORF">SAMN04487884_14333</name>
</gene>
<dbReference type="Proteomes" id="UP000182584">
    <property type="component" value="Unassembled WGS sequence"/>
</dbReference>
<dbReference type="Pfam" id="PF04545">
    <property type="entry name" value="Sigma70_r4"/>
    <property type="match status" value="1"/>
</dbReference>